<proteinExistence type="predicted"/>
<keyword evidence="2" id="KW-1185">Reference proteome</keyword>
<reference evidence="1 2" key="1">
    <citation type="submission" date="2020-08" db="EMBL/GenBank/DDBJ databases">
        <title>Functional genomics of gut bacteria from endangered species of beetles.</title>
        <authorList>
            <person name="Carlos-Shanley C."/>
        </authorList>
    </citation>
    <scope>NUCLEOTIDE SEQUENCE [LARGE SCALE GENOMIC DNA]</scope>
    <source>
        <strain evidence="1 2">S00070</strain>
    </source>
</reference>
<organism evidence="1 2">
    <name type="scientific">Arcicella rosea</name>
    <dbReference type="NCBI Taxonomy" id="502909"/>
    <lineage>
        <taxon>Bacteria</taxon>
        <taxon>Pseudomonadati</taxon>
        <taxon>Bacteroidota</taxon>
        <taxon>Cytophagia</taxon>
        <taxon>Cytophagales</taxon>
        <taxon>Flectobacillaceae</taxon>
        <taxon>Arcicella</taxon>
    </lineage>
</organism>
<name>A0A841EUD2_9BACT</name>
<accession>A0A841EUD2</accession>
<dbReference type="EMBL" id="JACHKT010000033">
    <property type="protein sequence ID" value="MBB6004989.1"/>
    <property type="molecule type" value="Genomic_DNA"/>
</dbReference>
<dbReference type="AlphaFoldDB" id="A0A841EUD2"/>
<sequence>MKTAFQIEINIVSRAIFFPKERIKTKLQVVEILLEACRYILYNEKKENVKSDNKIIVQKNKMNRLFFVGDSKMYSIYFPFNLHYEDGIEIKINYKNLIDIDSYTISNLLSIIKNPAILSENCLDFLDPILDFENQDNYWSILRDLLFSEDGYIRYDKDEQGYKKAKNSNQEHHHPLHHLDIFYTNHVTFKLGLEKEIFEIELIDTLDRNTNCKYLKAFH</sequence>
<gene>
    <name evidence="1" type="ORF">HNP25_003659</name>
</gene>
<evidence type="ECO:0000313" key="2">
    <source>
        <dbReference type="Proteomes" id="UP000524404"/>
    </source>
</evidence>
<protein>
    <submittedName>
        <fullName evidence="1">Uncharacterized protein</fullName>
    </submittedName>
</protein>
<comment type="caution">
    <text evidence="1">The sequence shown here is derived from an EMBL/GenBank/DDBJ whole genome shotgun (WGS) entry which is preliminary data.</text>
</comment>
<dbReference type="RefSeq" id="WP_184136398.1">
    <property type="nucleotide sequence ID" value="NZ_JACHKT010000033.1"/>
</dbReference>
<evidence type="ECO:0000313" key="1">
    <source>
        <dbReference type="EMBL" id="MBB6004989.1"/>
    </source>
</evidence>
<dbReference type="Proteomes" id="UP000524404">
    <property type="component" value="Unassembled WGS sequence"/>
</dbReference>